<evidence type="ECO:0000313" key="2">
    <source>
        <dbReference type="Proteomes" id="UP000683925"/>
    </source>
</evidence>
<dbReference type="AlphaFoldDB" id="A0A8S1YFB8"/>
<keyword evidence="2" id="KW-1185">Reference proteome</keyword>
<reference evidence="1" key="1">
    <citation type="submission" date="2021-01" db="EMBL/GenBank/DDBJ databases">
        <authorList>
            <consortium name="Genoscope - CEA"/>
            <person name="William W."/>
        </authorList>
    </citation>
    <scope>NUCLEOTIDE SEQUENCE</scope>
</reference>
<proteinExistence type="predicted"/>
<dbReference type="EMBL" id="CAJJDP010000156">
    <property type="protein sequence ID" value="CAD8211557.1"/>
    <property type="molecule type" value="Genomic_DNA"/>
</dbReference>
<organism evidence="1 2">
    <name type="scientific">Paramecium octaurelia</name>
    <dbReference type="NCBI Taxonomy" id="43137"/>
    <lineage>
        <taxon>Eukaryota</taxon>
        <taxon>Sar</taxon>
        <taxon>Alveolata</taxon>
        <taxon>Ciliophora</taxon>
        <taxon>Intramacronucleata</taxon>
        <taxon>Oligohymenophorea</taxon>
        <taxon>Peniculida</taxon>
        <taxon>Parameciidae</taxon>
        <taxon>Paramecium</taxon>
    </lineage>
</organism>
<protein>
    <submittedName>
        <fullName evidence="1">Uncharacterized protein</fullName>
    </submittedName>
</protein>
<dbReference type="Proteomes" id="UP000683925">
    <property type="component" value="Unassembled WGS sequence"/>
</dbReference>
<gene>
    <name evidence="1" type="ORF">POCTA_138.1.T1540133</name>
</gene>
<comment type="caution">
    <text evidence="1">The sequence shown here is derived from an EMBL/GenBank/DDBJ whole genome shotgun (WGS) entry which is preliminary data.</text>
</comment>
<name>A0A8S1YFB8_PAROT</name>
<sequence>MSLSNQTHRLPQLSIKDEQKILQDEMNSNCEEKLKYLGKQNNYYCCLGSDQQFCLVWVYYCEEARGLGESQEKKKDYFYSFEKEKGLVWREDSDQN</sequence>
<accession>A0A8S1YFB8</accession>
<evidence type="ECO:0000313" key="1">
    <source>
        <dbReference type="EMBL" id="CAD8211557.1"/>
    </source>
</evidence>